<dbReference type="InterPro" id="IPR052709">
    <property type="entry name" value="Transposase-MT_Hybrid"/>
</dbReference>
<keyword evidence="2" id="KW-1185">Reference proteome</keyword>
<name>A0A4Y2EM32_ARAVE</name>
<dbReference type="AlphaFoldDB" id="A0A4Y2EM32"/>
<dbReference type="Proteomes" id="UP000499080">
    <property type="component" value="Unassembled WGS sequence"/>
</dbReference>
<dbReference type="InterPro" id="IPR036397">
    <property type="entry name" value="RNaseH_sf"/>
</dbReference>
<dbReference type="GO" id="GO:0003676">
    <property type="term" value="F:nucleic acid binding"/>
    <property type="evidence" value="ECO:0007669"/>
    <property type="project" value="InterPro"/>
</dbReference>
<dbReference type="EMBL" id="BGPR01000648">
    <property type="protein sequence ID" value="GBM29921.1"/>
    <property type="molecule type" value="Genomic_DNA"/>
</dbReference>
<reference evidence="1 2" key="1">
    <citation type="journal article" date="2019" name="Sci. Rep.">
        <title>Orb-weaving spider Araneus ventricosus genome elucidates the spidroin gene catalogue.</title>
        <authorList>
            <person name="Kono N."/>
            <person name="Nakamura H."/>
            <person name="Ohtoshi R."/>
            <person name="Moran D.A.P."/>
            <person name="Shinohara A."/>
            <person name="Yoshida Y."/>
            <person name="Fujiwara M."/>
            <person name="Mori M."/>
            <person name="Tomita M."/>
            <person name="Arakawa K."/>
        </authorList>
    </citation>
    <scope>NUCLEOTIDE SEQUENCE [LARGE SCALE GENOMIC DNA]</scope>
</reference>
<protein>
    <recommendedName>
        <fullName evidence="3">Histone-lysine N-methyltransferase SETMAR</fullName>
    </recommendedName>
</protein>
<dbReference type="OrthoDB" id="6464732at2759"/>
<accession>A0A4Y2EM32</accession>
<comment type="caution">
    <text evidence="1">The sequence shown here is derived from an EMBL/GenBank/DDBJ whole genome shotgun (WGS) entry which is preliminary data.</text>
</comment>
<evidence type="ECO:0000313" key="1">
    <source>
        <dbReference type="EMBL" id="GBM29921.1"/>
    </source>
</evidence>
<proteinExistence type="predicted"/>
<gene>
    <name evidence="1" type="ORF">AVEN_111229_1</name>
</gene>
<organism evidence="1 2">
    <name type="scientific">Araneus ventricosus</name>
    <name type="common">Orbweaver spider</name>
    <name type="synonym">Epeira ventricosa</name>
    <dbReference type="NCBI Taxonomy" id="182803"/>
    <lineage>
        <taxon>Eukaryota</taxon>
        <taxon>Metazoa</taxon>
        <taxon>Ecdysozoa</taxon>
        <taxon>Arthropoda</taxon>
        <taxon>Chelicerata</taxon>
        <taxon>Arachnida</taxon>
        <taxon>Araneae</taxon>
        <taxon>Araneomorphae</taxon>
        <taxon>Entelegynae</taxon>
        <taxon>Araneoidea</taxon>
        <taxon>Araneidae</taxon>
        <taxon>Araneus</taxon>
    </lineage>
</organism>
<dbReference type="Gene3D" id="3.30.420.10">
    <property type="entry name" value="Ribonuclease H-like superfamily/Ribonuclease H"/>
    <property type="match status" value="1"/>
</dbReference>
<dbReference type="PANTHER" id="PTHR46060">
    <property type="entry name" value="MARINER MOS1 TRANSPOSASE-LIKE PROTEIN"/>
    <property type="match status" value="1"/>
</dbReference>
<dbReference type="PANTHER" id="PTHR46060:SF1">
    <property type="entry name" value="MARINER MOS1 TRANSPOSASE-LIKE PROTEIN"/>
    <property type="match status" value="1"/>
</dbReference>
<evidence type="ECO:0008006" key="3">
    <source>
        <dbReference type="Google" id="ProtNLM"/>
    </source>
</evidence>
<evidence type="ECO:0000313" key="2">
    <source>
        <dbReference type="Proteomes" id="UP000499080"/>
    </source>
</evidence>
<sequence length="133" mass="15294">MLKQVYVDDIIALKTVCCQVLKRLLTRIRRVRLHLKLPGSWIIFHGNARPHTAMPVKRFLAQHGVTELSHPPYFPNHSPPGFFLFPKLKVALKPRRFTDITHIEVAVARKLNAIQVDEFQELSTICTHVIKVA</sequence>